<keyword evidence="1" id="KW-0812">Transmembrane</keyword>
<dbReference type="EMBL" id="JYDI01000147">
    <property type="protein sequence ID" value="KRY50559.1"/>
    <property type="molecule type" value="Genomic_DNA"/>
</dbReference>
<protein>
    <submittedName>
        <fullName evidence="2">Uncharacterized protein</fullName>
    </submittedName>
</protein>
<dbReference type="Proteomes" id="UP000054653">
    <property type="component" value="Unassembled WGS sequence"/>
</dbReference>
<evidence type="ECO:0000313" key="3">
    <source>
        <dbReference type="Proteomes" id="UP000054653"/>
    </source>
</evidence>
<sequence>MVSAHSRNRPAIFSLVSSVQSVTFDTTVITVVVTLSVICTVPPHLLPPGGPCRLAIFTSSITHLEIFLLGMNILYIFTDEVHAQNSRKRDVFQLRMVAGVSNYPIPSGQKLSCVRPPCLPSWSQNPLLTQLRVEAISMD</sequence>
<organism evidence="2 3">
    <name type="scientific">Trichinella britovi</name>
    <name type="common">Parasitic roundworm</name>
    <dbReference type="NCBI Taxonomy" id="45882"/>
    <lineage>
        <taxon>Eukaryota</taxon>
        <taxon>Metazoa</taxon>
        <taxon>Ecdysozoa</taxon>
        <taxon>Nematoda</taxon>
        <taxon>Enoplea</taxon>
        <taxon>Dorylaimia</taxon>
        <taxon>Trichinellida</taxon>
        <taxon>Trichinellidae</taxon>
        <taxon>Trichinella</taxon>
    </lineage>
</organism>
<name>A0A0V1CMS2_TRIBR</name>
<keyword evidence="1" id="KW-1133">Transmembrane helix</keyword>
<evidence type="ECO:0000256" key="1">
    <source>
        <dbReference type="SAM" id="Phobius"/>
    </source>
</evidence>
<reference evidence="2 3" key="1">
    <citation type="submission" date="2015-01" db="EMBL/GenBank/DDBJ databases">
        <title>Evolution of Trichinella species and genotypes.</title>
        <authorList>
            <person name="Korhonen P.K."/>
            <person name="Edoardo P."/>
            <person name="Giuseppe L.R."/>
            <person name="Gasser R.B."/>
        </authorList>
    </citation>
    <scope>NUCLEOTIDE SEQUENCE [LARGE SCALE GENOMIC DNA]</scope>
    <source>
        <strain evidence="2">ISS120</strain>
    </source>
</reference>
<dbReference type="AlphaFoldDB" id="A0A0V1CMS2"/>
<keyword evidence="1" id="KW-0472">Membrane</keyword>
<accession>A0A0V1CMS2</accession>
<proteinExistence type="predicted"/>
<comment type="caution">
    <text evidence="2">The sequence shown here is derived from an EMBL/GenBank/DDBJ whole genome shotgun (WGS) entry which is preliminary data.</text>
</comment>
<keyword evidence="3" id="KW-1185">Reference proteome</keyword>
<evidence type="ECO:0000313" key="2">
    <source>
        <dbReference type="EMBL" id="KRY50559.1"/>
    </source>
</evidence>
<gene>
    <name evidence="2" type="ORF">T03_5710</name>
</gene>
<feature type="transmembrane region" description="Helical" evidence="1">
    <location>
        <begin position="55"/>
        <end position="78"/>
    </location>
</feature>
<feature type="transmembrane region" description="Helical" evidence="1">
    <location>
        <begin position="12"/>
        <end position="35"/>
    </location>
</feature>